<sequence length="145" mass="16401">MRLFNMTLVVLATVLLLSGTAVSNADRASVLNVDAVHSSNILTAEEKRFLRSHQTTDDEGENNEHVGEERAGGANLLAGLKLQKMGRDTSYRDKVFQRWKNYGKSVEDVSDHVPSSLTQAFEIYLRMRKNTGKVYTRPHRQIKPR</sequence>
<evidence type="ECO:0000256" key="3">
    <source>
        <dbReference type="ARBA" id="ARBA00022525"/>
    </source>
</evidence>
<feature type="chain" id="PRO_5035963866" description="RxLR effector protein" evidence="5">
    <location>
        <begin position="26"/>
        <end position="145"/>
    </location>
</feature>
<dbReference type="EMBL" id="JAACNO010002442">
    <property type="protein sequence ID" value="KAF4133164.1"/>
    <property type="molecule type" value="Genomic_DNA"/>
</dbReference>
<keyword evidence="3 5" id="KW-0964">Secreted</keyword>
<evidence type="ECO:0000256" key="6">
    <source>
        <dbReference type="SAM" id="MobiDB-lite"/>
    </source>
</evidence>
<evidence type="ECO:0000313" key="7">
    <source>
        <dbReference type="EMBL" id="KAF4133164.1"/>
    </source>
</evidence>
<name>A0A8S9U2R9_PHYIN</name>
<feature type="region of interest" description="Disordered" evidence="6">
    <location>
        <begin position="53"/>
        <end position="72"/>
    </location>
</feature>
<feature type="signal peptide" evidence="5">
    <location>
        <begin position="1"/>
        <end position="25"/>
    </location>
</feature>
<evidence type="ECO:0000313" key="8">
    <source>
        <dbReference type="Proteomes" id="UP000704712"/>
    </source>
</evidence>
<evidence type="ECO:0000256" key="5">
    <source>
        <dbReference type="RuleBase" id="RU367124"/>
    </source>
</evidence>
<proteinExistence type="inferred from homology"/>
<evidence type="ECO:0000256" key="4">
    <source>
        <dbReference type="ARBA" id="ARBA00022729"/>
    </source>
</evidence>
<feature type="compositionally biased region" description="Basic and acidic residues" evidence="6">
    <location>
        <begin position="62"/>
        <end position="71"/>
    </location>
</feature>
<comment type="subcellular location">
    <subcellularLocation>
        <location evidence="1 5">Secreted</location>
    </subcellularLocation>
</comment>
<comment type="function">
    <text evidence="5">Effector that suppresses plant defense responses during pathogen infection.</text>
</comment>
<dbReference type="Pfam" id="PF16810">
    <property type="entry name" value="RXLR"/>
    <property type="match status" value="1"/>
</dbReference>
<dbReference type="GO" id="GO:0005576">
    <property type="term" value="C:extracellular region"/>
    <property type="evidence" value="ECO:0007669"/>
    <property type="project" value="UniProtKB-SubCell"/>
</dbReference>
<organism evidence="7 8">
    <name type="scientific">Phytophthora infestans</name>
    <name type="common">Potato late blight agent</name>
    <name type="synonym">Botrytis infestans</name>
    <dbReference type="NCBI Taxonomy" id="4787"/>
    <lineage>
        <taxon>Eukaryota</taxon>
        <taxon>Sar</taxon>
        <taxon>Stramenopiles</taxon>
        <taxon>Oomycota</taxon>
        <taxon>Peronosporomycetes</taxon>
        <taxon>Peronosporales</taxon>
        <taxon>Peronosporaceae</taxon>
        <taxon>Phytophthora</taxon>
    </lineage>
</organism>
<comment type="caution">
    <text evidence="7">The sequence shown here is derived from an EMBL/GenBank/DDBJ whole genome shotgun (WGS) entry which is preliminary data.</text>
</comment>
<keyword evidence="4 5" id="KW-0732">Signal</keyword>
<reference evidence="7" key="1">
    <citation type="submission" date="2020-03" db="EMBL/GenBank/DDBJ databases">
        <title>Hybrid Assembly of Korean Phytophthora infestans isolates.</title>
        <authorList>
            <person name="Prokchorchik M."/>
            <person name="Lee Y."/>
            <person name="Seo J."/>
            <person name="Cho J.-H."/>
            <person name="Park Y.-E."/>
            <person name="Jang D.-C."/>
            <person name="Im J.-S."/>
            <person name="Choi J.-G."/>
            <person name="Park H.-J."/>
            <person name="Lee G.-B."/>
            <person name="Lee Y.-G."/>
            <person name="Hong S.-Y."/>
            <person name="Cho K."/>
            <person name="Sohn K.H."/>
        </authorList>
    </citation>
    <scope>NUCLEOTIDE SEQUENCE</scope>
    <source>
        <strain evidence="7">KR_2_A2</strain>
    </source>
</reference>
<dbReference type="AlphaFoldDB" id="A0A8S9U2R9"/>
<comment type="similarity">
    <text evidence="2 5">Belongs to the RxLR effector family.</text>
</comment>
<evidence type="ECO:0000256" key="2">
    <source>
        <dbReference type="ARBA" id="ARBA00010400"/>
    </source>
</evidence>
<dbReference type="Proteomes" id="UP000704712">
    <property type="component" value="Unassembled WGS sequence"/>
</dbReference>
<comment type="domain">
    <text evidence="5">The RxLR-dEER motif acts to carry the protein into the host cell cytoplasm through binding to cell surface phosphatidylinositol-3-phosphate.</text>
</comment>
<gene>
    <name evidence="7" type="ORF">GN958_ATG17651</name>
</gene>
<protein>
    <recommendedName>
        <fullName evidence="5">RxLR effector protein</fullName>
    </recommendedName>
</protein>
<dbReference type="InterPro" id="IPR031825">
    <property type="entry name" value="RXLR"/>
</dbReference>
<accession>A0A8S9U2R9</accession>
<evidence type="ECO:0000256" key="1">
    <source>
        <dbReference type="ARBA" id="ARBA00004613"/>
    </source>
</evidence>